<accession>A0A0L7M8R0</accession>
<name>A0A0L7M8R0_PLAF4</name>
<proteinExistence type="predicted"/>
<dbReference type="Proteomes" id="UP000054282">
    <property type="component" value="Unassembled WGS sequence"/>
</dbReference>
<reference evidence="2" key="1">
    <citation type="submission" date="2006-09" db="EMBL/GenBank/DDBJ databases">
        <title>Annotation of Plasmodium falciparum Dd2.</title>
        <authorList>
            <consortium name="The Broad Institute Genome Sequencing Platform"/>
            <person name="Volkman S.K."/>
            <person name="Neafsey D.E."/>
            <person name="Dash A.P."/>
            <person name="Chitnis C.E."/>
            <person name="Hartl D.L."/>
            <person name="Young S.K."/>
            <person name="Zeng Q."/>
            <person name="Koehrsen M."/>
            <person name="Alvarado L."/>
            <person name="Berlin A."/>
            <person name="Borenstein D."/>
            <person name="Chapman S.B."/>
            <person name="Chen Z."/>
            <person name="Engels R."/>
            <person name="Freedman E."/>
            <person name="Gellesch M."/>
            <person name="Goldberg J."/>
            <person name="Griggs A."/>
            <person name="Gujja S."/>
            <person name="Heilman E.R."/>
            <person name="Heiman D.I."/>
            <person name="Howarth C."/>
            <person name="Jen D."/>
            <person name="Larson L."/>
            <person name="Mehta T."/>
            <person name="Neiman D."/>
            <person name="Park D."/>
            <person name="Pearson M."/>
            <person name="Roberts A."/>
            <person name="Saif S."/>
            <person name="Shea T."/>
            <person name="Shenoy N."/>
            <person name="Sisk P."/>
            <person name="Stolte C."/>
            <person name="Sykes S."/>
            <person name="Walk T."/>
            <person name="White J."/>
            <person name="Yandava C."/>
            <person name="Haas B."/>
            <person name="Henn M.R."/>
            <person name="Nusbaum C."/>
            <person name="Birren B."/>
        </authorList>
    </citation>
    <scope>NUCLEOTIDE SEQUENCE [LARGE SCALE GENOMIC DNA]</scope>
</reference>
<dbReference type="KEGG" id="pfd:PFDG_04809"/>
<evidence type="ECO:0000313" key="2">
    <source>
        <dbReference type="Proteomes" id="UP000054282"/>
    </source>
</evidence>
<dbReference type="OrthoDB" id="372052at2759"/>
<sequence length="188" mass="22546">MNQMSSNKIIKIKNHMMDNNMESEEEKNKINHNKYINVLNSEQQKHIINHLNLDQNISVQSAKEQTLDHINNTSSKDELKMNQENIFDLLIKQFHINLDKIMLINFDKNSLYQQYTSKDIYHFFMTYKKLFHKVYNYSIFLLDKHNINDMLTIYQHIKAQSVNDIIINHVFIETLYNKIILNSVPKKN</sequence>
<reference evidence="2" key="2">
    <citation type="submission" date="2006-09" db="EMBL/GenBank/DDBJ databases">
        <title>The genome sequence of Plasmodium falciparum Dd2.</title>
        <authorList>
            <consortium name="The Broad Institute Genome Sequencing Platform"/>
            <person name="Birren B."/>
            <person name="Lander E."/>
            <person name="Galagan J."/>
            <person name="Nusbaum C."/>
            <person name="Devon K."/>
            <person name="Henn M."/>
            <person name="Jaffe D."/>
            <person name="Butler J."/>
            <person name="Alvarez P."/>
            <person name="Gnerre S."/>
            <person name="Grabherr M."/>
            <person name="Kleber M."/>
            <person name="Mauceli E."/>
            <person name="Brockman W."/>
            <person name="MacCallum I.A."/>
            <person name="Rounsley S."/>
            <person name="Young S."/>
            <person name="LaButti K."/>
            <person name="Pushparaj V."/>
            <person name="DeCaprio D."/>
            <person name="Crawford M."/>
            <person name="Koehrsen M."/>
            <person name="Engels R."/>
            <person name="Montgomery P."/>
            <person name="Pearson M."/>
            <person name="Howarth C."/>
            <person name="Larson L."/>
            <person name="Luoma S."/>
            <person name="White J."/>
            <person name="Kodira C."/>
            <person name="Zeng Q."/>
            <person name="O'Leary S."/>
            <person name="Yandava C."/>
            <person name="Alvarado L."/>
            <person name="Wirth D."/>
            <person name="Volkman S."/>
            <person name="Hartl D."/>
        </authorList>
    </citation>
    <scope>NUCLEOTIDE SEQUENCE [LARGE SCALE GENOMIC DNA]</scope>
</reference>
<organism evidence="1 2">
    <name type="scientific">Plasmodium falciparum (isolate Dd2)</name>
    <dbReference type="NCBI Taxonomy" id="57267"/>
    <lineage>
        <taxon>Eukaryota</taxon>
        <taxon>Sar</taxon>
        <taxon>Alveolata</taxon>
        <taxon>Apicomplexa</taxon>
        <taxon>Aconoidasida</taxon>
        <taxon>Haemosporida</taxon>
        <taxon>Plasmodiidae</taxon>
        <taxon>Plasmodium</taxon>
        <taxon>Plasmodium (Laverania)</taxon>
    </lineage>
</organism>
<dbReference type="AlphaFoldDB" id="A0A0L7M8R0"/>
<protein>
    <submittedName>
        <fullName evidence="1">Uncharacterized protein</fullName>
    </submittedName>
</protein>
<dbReference type="EMBL" id="GG702095">
    <property type="protein sequence ID" value="KOB89259.1"/>
    <property type="molecule type" value="Genomic_DNA"/>
</dbReference>
<evidence type="ECO:0000313" key="1">
    <source>
        <dbReference type="EMBL" id="KOB89259.1"/>
    </source>
</evidence>
<gene>
    <name evidence="1" type="ORF">PFDG_04809</name>
</gene>